<dbReference type="AlphaFoldDB" id="A0A391NS18"/>
<dbReference type="Gene3D" id="1.10.287.1490">
    <property type="match status" value="1"/>
</dbReference>
<comment type="caution">
    <text evidence="3">The sequence shown here is derived from an EMBL/GenBank/DDBJ whole genome shotgun (WGS) entry which is preliminary data.</text>
</comment>
<accession>A0A391NS18</accession>
<reference evidence="3 4" key="1">
    <citation type="journal article" date="2018" name="PLoS ONE">
        <title>The draft genome of Kipferlia bialata reveals reductive genome evolution in fornicate parasites.</title>
        <authorList>
            <person name="Tanifuji G."/>
            <person name="Takabayashi S."/>
            <person name="Kume K."/>
            <person name="Takagi M."/>
            <person name="Nakayama T."/>
            <person name="Kamikawa R."/>
            <person name="Inagaki Y."/>
            <person name="Hashimoto T."/>
        </authorList>
    </citation>
    <scope>NUCLEOTIDE SEQUENCE [LARGE SCALE GENOMIC DNA]</scope>
    <source>
        <strain evidence="3">NY0173</strain>
    </source>
</reference>
<feature type="non-terminal residue" evidence="3">
    <location>
        <position position="1"/>
    </location>
</feature>
<feature type="region of interest" description="Disordered" evidence="2">
    <location>
        <begin position="1"/>
        <end position="49"/>
    </location>
</feature>
<evidence type="ECO:0000256" key="2">
    <source>
        <dbReference type="SAM" id="MobiDB-lite"/>
    </source>
</evidence>
<feature type="coiled-coil region" evidence="1">
    <location>
        <begin position="167"/>
        <end position="250"/>
    </location>
</feature>
<keyword evidence="4" id="KW-1185">Reference proteome</keyword>
<evidence type="ECO:0000256" key="1">
    <source>
        <dbReference type="SAM" id="Coils"/>
    </source>
</evidence>
<organism evidence="3 4">
    <name type="scientific">Kipferlia bialata</name>
    <dbReference type="NCBI Taxonomy" id="797122"/>
    <lineage>
        <taxon>Eukaryota</taxon>
        <taxon>Metamonada</taxon>
        <taxon>Carpediemonas-like organisms</taxon>
        <taxon>Kipferlia</taxon>
    </lineage>
</organism>
<keyword evidence="1" id="KW-0175">Coiled coil</keyword>
<sequence>AEPGALPSDPLDTATPDVNLGAPPLAGSGHHSVSAVADIPSGQPPAPPITDAPSPPVQTILPEGYSMLPDRELQKLRGFEKLYHMYSTVNKELETQLAESQGQGPREGGALYVTPASVPKNPKTPKEWKAVIKHLQAQLKEAGKASATFDKEVNKYKKGIAVRDSTIQRLKDDVDALANEKRELEEDLKRHQRDCRNNVEARDKEIKRLGAALARAQREVDHSKGTCQRVRDLENDLHKALTENDSLLGDVSHLKHSLAQWQETYQVETQRLGSIIHETTQERDGLMQTVEQMGRDLSQCQEDKQALQVSLSQEQARHQQCQDQSQQLMREKAEVERERDNTCRDLNTARGHHQTEVYRHRKTCDTLSETQAHLEAMTKREEETDANWQQLQVMYKKRVDWIAELEAKLSTRTKGLYEIDGVNPTSVQNAFAAQGLCGKV</sequence>
<dbReference type="Proteomes" id="UP000265618">
    <property type="component" value="Unassembled WGS sequence"/>
</dbReference>
<evidence type="ECO:0000313" key="3">
    <source>
        <dbReference type="EMBL" id="GCA64075.1"/>
    </source>
</evidence>
<feature type="non-terminal residue" evidence="3">
    <location>
        <position position="440"/>
    </location>
</feature>
<feature type="coiled-coil region" evidence="1">
    <location>
        <begin position="297"/>
        <end position="345"/>
    </location>
</feature>
<proteinExistence type="predicted"/>
<gene>
    <name evidence="3" type="ORF">KIPB_013088</name>
</gene>
<name>A0A391NS18_9EUKA</name>
<dbReference type="EMBL" id="BDIP01006053">
    <property type="protein sequence ID" value="GCA64075.1"/>
    <property type="molecule type" value="Genomic_DNA"/>
</dbReference>
<evidence type="ECO:0000313" key="4">
    <source>
        <dbReference type="Proteomes" id="UP000265618"/>
    </source>
</evidence>
<protein>
    <submittedName>
        <fullName evidence="3">Uncharacterized protein</fullName>
    </submittedName>
</protein>